<name>A0A4R3N321_9GAMM</name>
<accession>A0A4R3N321</accession>
<dbReference type="OrthoDB" id="7273354at2"/>
<sequence>MDQTQRCKWVNKQRESEWLQKATFDLDLDPFEARSLILGASSARLVFVETEVERLLDDLVVSFADPRGRLTRDSFRQLAAAVQTMARGVVDKKVAEQAVKDAAARKGLKPQGSGLLRSKRWFRAAGITDARTDT</sequence>
<gene>
    <name evidence="1" type="ORF">EDC35_104321</name>
</gene>
<dbReference type="EMBL" id="SMAO01000004">
    <property type="protein sequence ID" value="TCT21463.1"/>
    <property type="molecule type" value="Genomic_DNA"/>
</dbReference>
<protein>
    <submittedName>
        <fullName evidence="1">Uncharacterized protein</fullName>
    </submittedName>
</protein>
<keyword evidence="2" id="KW-1185">Reference proteome</keyword>
<comment type="caution">
    <text evidence="1">The sequence shown here is derived from an EMBL/GenBank/DDBJ whole genome shotgun (WGS) entry which is preliminary data.</text>
</comment>
<organism evidence="1 2">
    <name type="scientific">Thiobaca trueperi</name>
    <dbReference type="NCBI Taxonomy" id="127458"/>
    <lineage>
        <taxon>Bacteria</taxon>
        <taxon>Pseudomonadati</taxon>
        <taxon>Pseudomonadota</taxon>
        <taxon>Gammaproteobacteria</taxon>
        <taxon>Chromatiales</taxon>
        <taxon>Chromatiaceae</taxon>
        <taxon>Thiobaca</taxon>
    </lineage>
</organism>
<dbReference type="Proteomes" id="UP000295717">
    <property type="component" value="Unassembled WGS sequence"/>
</dbReference>
<evidence type="ECO:0000313" key="1">
    <source>
        <dbReference type="EMBL" id="TCT21463.1"/>
    </source>
</evidence>
<evidence type="ECO:0000313" key="2">
    <source>
        <dbReference type="Proteomes" id="UP000295717"/>
    </source>
</evidence>
<dbReference type="AlphaFoldDB" id="A0A4R3N321"/>
<proteinExistence type="predicted"/>
<reference evidence="1 2" key="1">
    <citation type="submission" date="2019-03" db="EMBL/GenBank/DDBJ databases">
        <title>Genomic Encyclopedia of Type Strains, Phase IV (KMG-IV): sequencing the most valuable type-strain genomes for metagenomic binning, comparative biology and taxonomic classification.</title>
        <authorList>
            <person name="Goeker M."/>
        </authorList>
    </citation>
    <scope>NUCLEOTIDE SEQUENCE [LARGE SCALE GENOMIC DNA]</scope>
    <source>
        <strain evidence="1 2">DSM 13587</strain>
    </source>
</reference>
<dbReference type="RefSeq" id="WP_132977051.1">
    <property type="nucleotide sequence ID" value="NZ_SMAO01000004.1"/>
</dbReference>